<dbReference type="Bgee" id="FBgn0073781">
    <property type="expression patterns" value="Expressed in male reproductive system and 1 other cell type or tissue"/>
</dbReference>
<dbReference type="GO" id="GO:0005840">
    <property type="term" value="C:ribosome"/>
    <property type="evidence" value="ECO:0007669"/>
    <property type="project" value="UniProtKB-KW"/>
</dbReference>
<keyword evidence="2" id="KW-0689">Ribosomal protein</keyword>
<dbReference type="KEGG" id="dpo:4815960"/>
<accession>Q29IH0</accession>
<dbReference type="GeneID" id="4815960"/>
<proteinExistence type="predicted"/>
<protein>
    <submittedName>
        <fullName evidence="2">60S ribosomal protein L33</fullName>
    </submittedName>
</protein>
<sequence length="63" mass="7277">MSDQFSFADNFNSRTMRGRANVSKVTLAGLGIAYVALKIRQAWAQRRESKLYCKECQKLLLRH</sequence>
<dbReference type="OMA" id="CKGCQQA"/>
<reference evidence="2" key="1">
    <citation type="submission" date="2025-08" db="UniProtKB">
        <authorList>
            <consortium name="RefSeq"/>
        </authorList>
    </citation>
    <scope>IDENTIFICATION</scope>
    <source>
        <strain evidence="2">MV-25-SWS-2005</strain>
        <tissue evidence="2">Whole body</tissue>
    </source>
</reference>
<keyword evidence="2" id="KW-0687">Ribonucleoprotein</keyword>
<organism evidence="1 2">
    <name type="scientific">Drosophila pseudoobscura pseudoobscura</name>
    <name type="common">Fruit fly</name>
    <dbReference type="NCBI Taxonomy" id="46245"/>
    <lineage>
        <taxon>Eukaryota</taxon>
        <taxon>Metazoa</taxon>
        <taxon>Ecdysozoa</taxon>
        <taxon>Arthropoda</taxon>
        <taxon>Hexapoda</taxon>
        <taxon>Insecta</taxon>
        <taxon>Pterygota</taxon>
        <taxon>Neoptera</taxon>
        <taxon>Endopterygota</taxon>
        <taxon>Diptera</taxon>
        <taxon>Brachycera</taxon>
        <taxon>Muscomorpha</taxon>
        <taxon>Ephydroidea</taxon>
        <taxon>Drosophilidae</taxon>
        <taxon>Drosophila</taxon>
        <taxon>Sophophora</taxon>
    </lineage>
</organism>
<evidence type="ECO:0000313" key="2">
    <source>
        <dbReference type="RefSeq" id="XP_001355624.2"/>
    </source>
</evidence>
<dbReference type="RefSeq" id="XP_001355624.2">
    <property type="nucleotide sequence ID" value="XM_001355588.4"/>
</dbReference>
<accession>A0A6I8UHU0</accession>
<dbReference type="HOGENOM" id="CLU_2888138_0_0_1"/>
<keyword evidence="1" id="KW-1185">Reference proteome</keyword>
<dbReference type="FunCoup" id="Q29IH0">
    <property type="interactions" value="8"/>
</dbReference>
<dbReference type="InParanoid" id="Q29IH0"/>
<dbReference type="AlphaFoldDB" id="Q29IH0"/>
<dbReference type="InterPro" id="IPR009125">
    <property type="entry name" value="ATPMK"/>
</dbReference>
<name>Q29IH0_DROPS</name>
<gene>
    <name evidence="2" type="primary">LOC4815960</name>
</gene>
<dbReference type="Proteomes" id="UP000001819">
    <property type="component" value="Chromosome X"/>
</dbReference>
<evidence type="ECO:0000313" key="1">
    <source>
        <dbReference type="Proteomes" id="UP000001819"/>
    </source>
</evidence>
<dbReference type="Pfam" id="PF14960">
    <property type="entry name" value="ATP_synth_reg"/>
    <property type="match status" value="1"/>
</dbReference>